<evidence type="ECO:0000313" key="3">
    <source>
        <dbReference type="Proteomes" id="UP000510647"/>
    </source>
</evidence>
<dbReference type="Proteomes" id="UP000510647">
    <property type="component" value="Chromosome 8"/>
</dbReference>
<reference evidence="2 3" key="1">
    <citation type="submission" date="2020-06" db="EMBL/GenBank/DDBJ databases">
        <title>The yeast mating-type switching endonuclease HO is a domesticated member of an unorthodox homing genetic element family.</title>
        <authorList>
            <person name="Coughlan A.Y."/>
            <person name="Lombardi L."/>
            <person name="Braun-Galleani S."/>
            <person name="Martos A.R."/>
            <person name="Galeote V."/>
            <person name="Bigey F."/>
            <person name="Dequin S."/>
            <person name="Byrne K.P."/>
            <person name="Wolfe K.H."/>
        </authorList>
    </citation>
    <scope>NUCLEOTIDE SEQUENCE [LARGE SCALE GENOMIC DNA]</scope>
    <source>
        <strain evidence="2 3">CBS2947</strain>
    </source>
</reference>
<organism evidence="2 3">
    <name type="scientific">Torulaspora globosa</name>
    <dbReference type="NCBI Taxonomy" id="48254"/>
    <lineage>
        <taxon>Eukaryota</taxon>
        <taxon>Fungi</taxon>
        <taxon>Dikarya</taxon>
        <taxon>Ascomycota</taxon>
        <taxon>Saccharomycotina</taxon>
        <taxon>Saccharomycetes</taxon>
        <taxon>Saccharomycetales</taxon>
        <taxon>Saccharomycetaceae</taxon>
        <taxon>Torulaspora</taxon>
    </lineage>
</organism>
<keyword evidence="3" id="KW-1185">Reference proteome</keyword>
<evidence type="ECO:0008006" key="4">
    <source>
        <dbReference type="Google" id="ProtNLM"/>
    </source>
</evidence>
<evidence type="ECO:0000313" key="2">
    <source>
        <dbReference type="EMBL" id="QLQ82565.1"/>
    </source>
</evidence>
<dbReference type="EMBL" id="CP059274">
    <property type="protein sequence ID" value="QLQ82565.1"/>
    <property type="molecule type" value="Genomic_DNA"/>
</dbReference>
<accession>A0A7H9I105</accession>
<keyword evidence="1" id="KW-1133">Transmembrane helix</keyword>
<feature type="transmembrane region" description="Helical" evidence="1">
    <location>
        <begin position="287"/>
        <end position="309"/>
    </location>
</feature>
<protein>
    <recommendedName>
        <fullName evidence="4">Rho termination factor N-terminal domain-containing protein</fullName>
    </recommendedName>
</protein>
<name>A0A7H9I105_9SACH</name>
<feature type="transmembrane region" description="Helical" evidence="1">
    <location>
        <begin position="218"/>
        <end position="236"/>
    </location>
</feature>
<keyword evidence="1" id="KW-0472">Membrane</keyword>
<gene>
    <name evidence="2" type="ORF">HG537_0H03280</name>
</gene>
<dbReference type="PANTHER" id="PTHR41807:SF1">
    <property type="entry name" value="GLUTATHIONE TRANSFERASE 3"/>
    <property type="match status" value="1"/>
</dbReference>
<sequence length="310" mass="35116">MLVDVTRGGTCYPEWWCEVVSPGRESFSVRSRACVFKGTGMRRVAVWYRRVIDQMSSFNRWKKVELLDLADKLKLNVANSIRKNELIAIIEDHLNVLSEPLDVEVDYPELKSFYDAIVVKHETDEATASEEEPVEETVLDGFSKVDFSEQSDEDSTFKFAFEEYLSDVAARVRSANESLQDSLSTIQAVDALFYAIEFYHVVRPLVARQDARLSSSALVTWVLFSIGIPLVAGYYVNFIRYDLPDVQVDPMVFHLAKFLVGLGILNVELDSSGSEWQVFFKLGLTAWVNHLGQLPLIFGLVGALLTVYIF</sequence>
<dbReference type="OrthoDB" id="4034134at2759"/>
<dbReference type="AlphaFoldDB" id="A0A7H9I105"/>
<dbReference type="PANTHER" id="PTHR41807">
    <property type="entry name" value="GLUTATHIONE TRANSFERASE 3"/>
    <property type="match status" value="1"/>
</dbReference>
<keyword evidence="1" id="KW-0812">Transmembrane</keyword>
<proteinExistence type="predicted"/>
<evidence type="ECO:0000256" key="1">
    <source>
        <dbReference type="SAM" id="Phobius"/>
    </source>
</evidence>
<dbReference type="GO" id="GO:0016020">
    <property type="term" value="C:membrane"/>
    <property type="evidence" value="ECO:0007669"/>
    <property type="project" value="TreeGrafter"/>
</dbReference>
<dbReference type="InterPro" id="IPR038872">
    <property type="entry name" value="Put_GTT3"/>
</dbReference>